<feature type="compositionally biased region" description="Polar residues" evidence="2">
    <location>
        <begin position="423"/>
        <end position="440"/>
    </location>
</feature>
<feature type="compositionally biased region" description="Polar residues" evidence="2">
    <location>
        <begin position="570"/>
        <end position="583"/>
    </location>
</feature>
<feature type="region of interest" description="Disordered" evidence="2">
    <location>
        <begin position="525"/>
        <end position="583"/>
    </location>
</feature>
<evidence type="ECO:0000259" key="3">
    <source>
        <dbReference type="PROSITE" id="PS50157"/>
    </source>
</evidence>
<dbReference type="OrthoDB" id="5032844at2759"/>
<keyword evidence="1" id="KW-0479">Metal-binding</keyword>
<feature type="compositionally biased region" description="Basic residues" evidence="2">
    <location>
        <begin position="560"/>
        <end position="569"/>
    </location>
</feature>
<feature type="compositionally biased region" description="Low complexity" evidence="2">
    <location>
        <begin position="81"/>
        <end position="92"/>
    </location>
</feature>
<evidence type="ECO:0000256" key="1">
    <source>
        <dbReference type="PROSITE-ProRule" id="PRU00042"/>
    </source>
</evidence>
<feature type="region of interest" description="Disordered" evidence="2">
    <location>
        <begin position="81"/>
        <end position="156"/>
    </location>
</feature>
<keyword evidence="5" id="KW-1185">Reference proteome</keyword>
<accession>A0A1Y1ZM10</accession>
<feature type="domain" description="C2H2-type" evidence="3">
    <location>
        <begin position="198"/>
        <end position="228"/>
    </location>
</feature>
<keyword evidence="1" id="KW-0863">Zinc-finger</keyword>
<dbReference type="PANTHER" id="PTHR35391:SF3">
    <property type="entry name" value="FINGER DOMAIN PROTEIN, PUTATIVE (AFU_ORTHOLOGUE AFUA_8G04300)-RELATED"/>
    <property type="match status" value="1"/>
</dbReference>
<name>A0A1Y1ZM10_9PLEO</name>
<keyword evidence="1" id="KW-0862">Zinc</keyword>
<evidence type="ECO:0000313" key="5">
    <source>
        <dbReference type="Proteomes" id="UP000193144"/>
    </source>
</evidence>
<dbReference type="STRING" id="1231657.A0A1Y1ZM10"/>
<gene>
    <name evidence="4" type="ORF">BCR34DRAFT_587964</name>
</gene>
<dbReference type="GO" id="GO:0008270">
    <property type="term" value="F:zinc ion binding"/>
    <property type="evidence" value="ECO:0007669"/>
    <property type="project" value="UniProtKB-KW"/>
</dbReference>
<dbReference type="PROSITE" id="PS00028">
    <property type="entry name" value="ZINC_FINGER_C2H2_1"/>
    <property type="match status" value="1"/>
</dbReference>
<reference evidence="4 5" key="1">
    <citation type="submission" date="2016-07" db="EMBL/GenBank/DDBJ databases">
        <title>Pervasive Adenine N6-methylation of Active Genes in Fungi.</title>
        <authorList>
            <consortium name="DOE Joint Genome Institute"/>
            <person name="Mondo S.J."/>
            <person name="Dannebaum R.O."/>
            <person name="Kuo R.C."/>
            <person name="Labutti K."/>
            <person name="Haridas S."/>
            <person name="Kuo A."/>
            <person name="Salamov A."/>
            <person name="Ahrendt S.R."/>
            <person name="Lipzen A."/>
            <person name="Sullivan W."/>
            <person name="Andreopoulos W.B."/>
            <person name="Clum A."/>
            <person name="Lindquist E."/>
            <person name="Daum C."/>
            <person name="Ramamoorthy G.K."/>
            <person name="Gryganskyi A."/>
            <person name="Culley D."/>
            <person name="Magnuson J.K."/>
            <person name="James T.Y."/>
            <person name="O'Malley M.A."/>
            <person name="Stajich J.E."/>
            <person name="Spatafora J.W."/>
            <person name="Visel A."/>
            <person name="Grigoriev I.V."/>
        </authorList>
    </citation>
    <scope>NUCLEOTIDE SEQUENCE [LARGE SCALE GENOMIC DNA]</scope>
    <source>
        <strain evidence="4 5">CBS 115471</strain>
    </source>
</reference>
<dbReference type="Proteomes" id="UP000193144">
    <property type="component" value="Unassembled WGS sequence"/>
</dbReference>
<dbReference type="PROSITE" id="PS50157">
    <property type="entry name" value="ZINC_FINGER_C2H2_2"/>
    <property type="match status" value="1"/>
</dbReference>
<feature type="region of interest" description="Disordered" evidence="2">
    <location>
        <begin position="414"/>
        <end position="440"/>
    </location>
</feature>
<dbReference type="InterPro" id="IPR013087">
    <property type="entry name" value="Znf_C2H2_type"/>
</dbReference>
<comment type="caution">
    <text evidence="4">The sequence shown here is derived from an EMBL/GenBank/DDBJ whole genome shotgun (WGS) entry which is preliminary data.</text>
</comment>
<evidence type="ECO:0000313" key="4">
    <source>
        <dbReference type="EMBL" id="ORY11301.1"/>
    </source>
</evidence>
<proteinExistence type="predicted"/>
<protein>
    <recommendedName>
        <fullName evidence="3">C2H2-type domain-containing protein</fullName>
    </recommendedName>
</protein>
<dbReference type="Gene3D" id="3.30.160.60">
    <property type="entry name" value="Classic Zinc Finger"/>
    <property type="match status" value="1"/>
</dbReference>
<dbReference type="SMART" id="SM00355">
    <property type="entry name" value="ZnF_C2H2"/>
    <property type="match status" value="3"/>
</dbReference>
<organism evidence="4 5">
    <name type="scientific">Clohesyomyces aquaticus</name>
    <dbReference type="NCBI Taxonomy" id="1231657"/>
    <lineage>
        <taxon>Eukaryota</taxon>
        <taxon>Fungi</taxon>
        <taxon>Dikarya</taxon>
        <taxon>Ascomycota</taxon>
        <taxon>Pezizomycotina</taxon>
        <taxon>Dothideomycetes</taxon>
        <taxon>Pleosporomycetidae</taxon>
        <taxon>Pleosporales</taxon>
        <taxon>Lindgomycetaceae</taxon>
        <taxon>Clohesyomyces</taxon>
    </lineage>
</organism>
<feature type="compositionally biased region" description="Polar residues" evidence="2">
    <location>
        <begin position="127"/>
        <end position="149"/>
    </location>
</feature>
<sequence length="583" mass="65661">MEEHVEIPDDSLQHVEALLQRHPPHLIQRMFAQVLDSRRNSTASSFSSLTSSFSSSIGSSNASMRSRISLVSTLSTASSELAPSIASSTSSRSRGRKHEPRSYPAGLDPTRPVPAALTPLSDDCSPLESSLDVSITPTDEDVSSISSPFPSDRNHSSLSGESYMFCTYCADLQTRKFFKAKSDWKKHEMRMHETGEDWPCIVNGCGRIFDRQKDFVKHHQRYHSGRPLPPTTDIKIRLLPRKVFGCGFDRCKEVSIGWDERADHVARHMKNGWTFEQWKYTNVIRNLIRQEATHDTWKDLCSSLDERLRETRSQITWCVDNTRVLRQKLECCDLRPSRDEVLITALSLRSDISIDPSQIIFPPGFVTPSKDSVPHYDRLSKEAHMQILNGNPNTSLSRSRLAAVNAALLHASHASMSQPPLPTSDSMGGSTTSFTESAATDTAGRRISYMDLDPEDFLDLTQPVIPTLPQDIGSHMATAPEHPHNPAFVDPGRPSEHPLGFFNYWGPAPSFEESQYYDRPSIGQRIAGPLRRVRSNLSSRRSSPHPPSPHGEMEPDYMMHQHHQHHHSTSMRQDQLHLFTQQS</sequence>
<evidence type="ECO:0000256" key="2">
    <source>
        <dbReference type="SAM" id="MobiDB-lite"/>
    </source>
</evidence>
<dbReference type="PANTHER" id="PTHR35391">
    <property type="entry name" value="C2H2-TYPE DOMAIN-CONTAINING PROTEIN-RELATED"/>
    <property type="match status" value="1"/>
</dbReference>
<dbReference type="AlphaFoldDB" id="A0A1Y1ZM10"/>
<dbReference type="EMBL" id="MCFA01000062">
    <property type="protein sequence ID" value="ORY11301.1"/>
    <property type="molecule type" value="Genomic_DNA"/>
</dbReference>